<dbReference type="EMBL" id="JAFHDT010000002">
    <property type="protein sequence ID" value="KAI7812954.1"/>
    <property type="molecule type" value="Genomic_DNA"/>
</dbReference>
<dbReference type="Proteomes" id="UP001059041">
    <property type="component" value="Linkage Group LG2"/>
</dbReference>
<organism evidence="3 4">
    <name type="scientific">Triplophysa rosa</name>
    <name type="common">Cave loach</name>
    <dbReference type="NCBI Taxonomy" id="992332"/>
    <lineage>
        <taxon>Eukaryota</taxon>
        <taxon>Metazoa</taxon>
        <taxon>Chordata</taxon>
        <taxon>Craniata</taxon>
        <taxon>Vertebrata</taxon>
        <taxon>Euteleostomi</taxon>
        <taxon>Actinopterygii</taxon>
        <taxon>Neopterygii</taxon>
        <taxon>Teleostei</taxon>
        <taxon>Ostariophysi</taxon>
        <taxon>Cypriniformes</taxon>
        <taxon>Nemacheilidae</taxon>
        <taxon>Triplophysa</taxon>
    </lineage>
</organism>
<dbReference type="InterPro" id="IPR009952">
    <property type="entry name" value="Uroplakin-2"/>
</dbReference>
<dbReference type="PANTHER" id="PTHR17573:SF0">
    <property type="entry name" value="UROPLAKIN-2"/>
    <property type="match status" value="1"/>
</dbReference>
<sequence>MLAVLFVVGTLCPLNFAALDISLLDPRSDGVLTAIFSDAFLLRFPNCTTYGDKKAEVLYQILKTDQNQTASFTVPNCNDKQASRGYLLNKLQNGTSYSVWYKIGDETSSNLTNSTIPVTNFSQINDGLPARSGAMVVITVILAVAMVVLLAGLIFLMFFSG</sequence>
<keyword evidence="1" id="KW-0812">Transmembrane</keyword>
<gene>
    <name evidence="3" type="ORF">IRJ41_012634</name>
</gene>
<dbReference type="Pfam" id="PF07353">
    <property type="entry name" value="Uroplakin_II"/>
    <property type="match status" value="1"/>
</dbReference>
<evidence type="ECO:0000313" key="3">
    <source>
        <dbReference type="EMBL" id="KAI7812954.1"/>
    </source>
</evidence>
<name>A0A9W8CB23_TRIRA</name>
<dbReference type="OrthoDB" id="9947134at2759"/>
<feature type="transmembrane region" description="Helical" evidence="1">
    <location>
        <begin position="134"/>
        <end position="159"/>
    </location>
</feature>
<reference evidence="3" key="1">
    <citation type="submission" date="2021-02" db="EMBL/GenBank/DDBJ databases">
        <title>Comparative genomics reveals that relaxation of natural selection precedes convergent phenotypic evolution of cavefish.</title>
        <authorList>
            <person name="Peng Z."/>
        </authorList>
    </citation>
    <scope>NUCLEOTIDE SEQUENCE</scope>
    <source>
        <tissue evidence="3">Muscle</tissue>
    </source>
</reference>
<feature type="signal peptide" evidence="2">
    <location>
        <begin position="1"/>
        <end position="17"/>
    </location>
</feature>
<feature type="chain" id="PRO_5040907297" evidence="2">
    <location>
        <begin position="18"/>
        <end position="161"/>
    </location>
</feature>
<evidence type="ECO:0000256" key="1">
    <source>
        <dbReference type="SAM" id="Phobius"/>
    </source>
</evidence>
<keyword evidence="4" id="KW-1185">Reference proteome</keyword>
<evidence type="ECO:0000313" key="4">
    <source>
        <dbReference type="Proteomes" id="UP001059041"/>
    </source>
</evidence>
<comment type="caution">
    <text evidence="3">The sequence shown here is derived from an EMBL/GenBank/DDBJ whole genome shotgun (WGS) entry which is preliminary data.</text>
</comment>
<keyword evidence="1" id="KW-1133">Transmembrane helix</keyword>
<keyword evidence="1" id="KW-0472">Membrane</keyword>
<evidence type="ECO:0000256" key="2">
    <source>
        <dbReference type="SAM" id="SignalP"/>
    </source>
</evidence>
<proteinExistence type="predicted"/>
<dbReference type="AlphaFoldDB" id="A0A9W8CB23"/>
<keyword evidence="2" id="KW-0732">Signal</keyword>
<accession>A0A9W8CB23</accession>
<protein>
    <submittedName>
        <fullName evidence="3">Uroplakin 2-like</fullName>
    </submittedName>
</protein>
<dbReference type="PANTHER" id="PTHR17573">
    <property type="entry name" value="UROPLAKIN II"/>
    <property type="match status" value="1"/>
</dbReference>